<dbReference type="InterPro" id="IPR040079">
    <property type="entry name" value="Glutathione_S-Trfase"/>
</dbReference>
<comment type="caution">
    <text evidence="3">The sequence shown here is derived from an EMBL/GenBank/DDBJ whole genome shotgun (WGS) entry which is preliminary data.</text>
</comment>
<dbReference type="Pfam" id="PF17172">
    <property type="entry name" value="GST_N_4"/>
    <property type="match status" value="1"/>
</dbReference>
<dbReference type="STRING" id="1280941.HY2_05080"/>
<gene>
    <name evidence="3" type="ORF">HY3_06050</name>
</gene>
<dbReference type="InterPro" id="IPR036282">
    <property type="entry name" value="Glutathione-S-Trfase_C_sf"/>
</dbReference>
<dbReference type="AlphaFoldDB" id="A0A062TV23"/>
<dbReference type="InterPro" id="IPR012336">
    <property type="entry name" value="Thioredoxin-like_fold"/>
</dbReference>
<dbReference type="Gene3D" id="3.40.30.10">
    <property type="entry name" value="Glutaredoxin"/>
    <property type="match status" value="1"/>
</dbReference>
<dbReference type="EMBL" id="AWFB01000089">
    <property type="protein sequence ID" value="RAN30379.1"/>
    <property type="molecule type" value="Genomic_DNA"/>
</dbReference>
<evidence type="ECO:0000313" key="4">
    <source>
        <dbReference type="Proteomes" id="UP000249123"/>
    </source>
</evidence>
<dbReference type="RefSeq" id="WP_051595084.1">
    <property type="nucleotide sequence ID" value="NZ_AWFA01000067.1"/>
</dbReference>
<protein>
    <recommendedName>
        <fullName evidence="5">Glutathione S-transferase</fullName>
    </recommendedName>
</protein>
<dbReference type="SFLD" id="SFLDG01200">
    <property type="entry name" value="SUF1.1"/>
    <property type="match status" value="1"/>
</dbReference>
<dbReference type="SUPFAM" id="SSF52833">
    <property type="entry name" value="Thioredoxin-like"/>
    <property type="match status" value="1"/>
</dbReference>
<dbReference type="Proteomes" id="UP000249123">
    <property type="component" value="Unassembled WGS sequence"/>
</dbReference>
<accession>A0A062TV23</accession>
<dbReference type="eggNOG" id="COG0625">
    <property type="taxonomic scope" value="Bacteria"/>
</dbReference>
<dbReference type="SFLD" id="SFLDS00019">
    <property type="entry name" value="Glutathione_Transferase_(cytos"/>
    <property type="match status" value="1"/>
</dbReference>
<evidence type="ECO:0000259" key="2">
    <source>
        <dbReference type="Pfam" id="PF17172"/>
    </source>
</evidence>
<evidence type="ECO:0008006" key="5">
    <source>
        <dbReference type="Google" id="ProtNLM"/>
    </source>
</evidence>
<name>A0A062TV23_9PROT</name>
<dbReference type="InterPro" id="IPR033468">
    <property type="entry name" value="Metaxin_GST"/>
</dbReference>
<sequence length="246" mass="27577">MITLYGWGPMFDCPSPSPFVMKTDIQLQMLGVSFTRAMADLESVPKHKAPYIIDDGKLLEDSNFIRHHLEIKLGRGLYDGMTGKDIAASWALERMAEGQLTKIMAYERWMKDGNFRKGPALFFSGVPENARDAVRNEVRENLSAMHTGEGTGRFSDEERMQLADWDIGAIAMHLADQDYMFGTEPSCADASVAAVLIACGTEYFDTPLSGLVHKHANLVAYIDRMKTRYFADIDWPVSYMMDAEPA</sequence>
<dbReference type="Pfam" id="PF17171">
    <property type="entry name" value="GST_C_6"/>
    <property type="match status" value="1"/>
</dbReference>
<dbReference type="Gene3D" id="1.20.1050.10">
    <property type="match status" value="1"/>
</dbReference>
<evidence type="ECO:0000313" key="3">
    <source>
        <dbReference type="EMBL" id="RAN30379.1"/>
    </source>
</evidence>
<dbReference type="InterPro" id="IPR026928">
    <property type="entry name" value="FAX/IsoI-like"/>
</dbReference>
<dbReference type="PANTHER" id="PTHR12289:SF41">
    <property type="entry name" value="FAILED AXON CONNECTIONS-RELATED"/>
    <property type="match status" value="1"/>
</dbReference>
<dbReference type="InterPro" id="IPR036249">
    <property type="entry name" value="Thioredoxin-like_sf"/>
</dbReference>
<dbReference type="OrthoDB" id="7664269at2"/>
<dbReference type="SUPFAM" id="SSF47616">
    <property type="entry name" value="GST C-terminal domain-like"/>
    <property type="match status" value="1"/>
</dbReference>
<feature type="domain" description="Thioredoxin-like fold" evidence="2">
    <location>
        <begin position="18"/>
        <end position="113"/>
    </location>
</feature>
<evidence type="ECO:0000259" key="1">
    <source>
        <dbReference type="Pfam" id="PF17171"/>
    </source>
</evidence>
<proteinExistence type="predicted"/>
<accession>A0A328JPX2</accession>
<dbReference type="PANTHER" id="PTHR12289">
    <property type="entry name" value="METAXIN RELATED"/>
    <property type="match status" value="1"/>
</dbReference>
<feature type="domain" description="Metaxin glutathione S-transferase" evidence="1">
    <location>
        <begin position="166"/>
        <end position="225"/>
    </location>
</feature>
<keyword evidence="4" id="KW-1185">Reference proteome</keyword>
<dbReference type="InterPro" id="IPR050931">
    <property type="entry name" value="Mito_Protein_Transport_Metaxin"/>
</dbReference>
<dbReference type="CDD" id="cd03193">
    <property type="entry name" value="GST_C_Metaxin"/>
    <property type="match status" value="1"/>
</dbReference>
<organism evidence="3 4">
    <name type="scientific">Hyphomonas pacifica</name>
    <dbReference type="NCBI Taxonomy" id="1280941"/>
    <lineage>
        <taxon>Bacteria</taxon>
        <taxon>Pseudomonadati</taxon>
        <taxon>Pseudomonadota</taxon>
        <taxon>Alphaproteobacteria</taxon>
        <taxon>Hyphomonadales</taxon>
        <taxon>Hyphomonadaceae</taxon>
        <taxon>Hyphomonas</taxon>
    </lineage>
</organism>
<dbReference type="SFLD" id="SFLDG01180">
    <property type="entry name" value="SUF1"/>
    <property type="match status" value="1"/>
</dbReference>
<reference evidence="3 4" key="1">
    <citation type="submission" date="2013-04" db="EMBL/GenBank/DDBJ databases">
        <title>Hyphomonas sp. T24B3 Genome Sequencing.</title>
        <authorList>
            <person name="Lai Q."/>
            <person name="Shao Z."/>
        </authorList>
    </citation>
    <scope>NUCLEOTIDE SEQUENCE [LARGE SCALE GENOMIC DNA]</scope>
    <source>
        <strain evidence="3 4">T24B3</strain>
    </source>
</reference>